<comment type="caution">
    <text evidence="1">The sequence shown here is derived from an EMBL/GenBank/DDBJ whole genome shotgun (WGS) entry which is preliminary data.</text>
</comment>
<dbReference type="Proteomes" id="UP001626550">
    <property type="component" value="Unassembled WGS sequence"/>
</dbReference>
<reference evidence="1 2" key="1">
    <citation type="submission" date="2024-11" db="EMBL/GenBank/DDBJ databases">
        <title>Adaptive evolution of stress response genes in parasites aligns with host niche diversity.</title>
        <authorList>
            <person name="Hahn C."/>
            <person name="Resl P."/>
        </authorList>
    </citation>
    <scope>NUCLEOTIDE SEQUENCE [LARGE SCALE GENOMIC DNA]</scope>
    <source>
        <strain evidence="1">EGGRZ-B1_66</strain>
        <tissue evidence="1">Body</tissue>
    </source>
</reference>
<keyword evidence="2" id="KW-1185">Reference proteome</keyword>
<dbReference type="AlphaFoldDB" id="A0ABD2Q468"/>
<name>A0ABD2Q468_9PLAT</name>
<gene>
    <name evidence="1" type="ORF">Ciccas_007075</name>
</gene>
<sequence length="203" mass="24096">MDDDDYTECFERLYSSDFLGHLSFEEQLQMFSGTKPGEAYLYKLIMESFGKLPSLQKLLARQTLRSRHIELDHSTIAPYLNHNKCRQRFTSYILPDKTFTRSPIKTIHEKSENNQQDASWNFNFEKQLTEQEKLKEEKLIIEILGTFSKELRNYLIKLIRRDRLSELEAIASKLPDKKVRIMRMVQIAQKLQHGNHTIGQFFF</sequence>
<organism evidence="1 2">
    <name type="scientific">Cichlidogyrus casuarinus</name>
    <dbReference type="NCBI Taxonomy" id="1844966"/>
    <lineage>
        <taxon>Eukaryota</taxon>
        <taxon>Metazoa</taxon>
        <taxon>Spiralia</taxon>
        <taxon>Lophotrochozoa</taxon>
        <taxon>Platyhelminthes</taxon>
        <taxon>Monogenea</taxon>
        <taxon>Monopisthocotylea</taxon>
        <taxon>Dactylogyridea</taxon>
        <taxon>Ancyrocephalidae</taxon>
        <taxon>Cichlidogyrus</taxon>
    </lineage>
</organism>
<accession>A0ABD2Q468</accession>
<evidence type="ECO:0000313" key="1">
    <source>
        <dbReference type="EMBL" id="KAL3314305.1"/>
    </source>
</evidence>
<dbReference type="EMBL" id="JBJKFK010001037">
    <property type="protein sequence ID" value="KAL3314305.1"/>
    <property type="molecule type" value="Genomic_DNA"/>
</dbReference>
<protein>
    <submittedName>
        <fullName evidence="1">Uncharacterized protein</fullName>
    </submittedName>
</protein>
<evidence type="ECO:0000313" key="2">
    <source>
        <dbReference type="Proteomes" id="UP001626550"/>
    </source>
</evidence>
<proteinExistence type="predicted"/>